<proteinExistence type="predicted"/>
<dbReference type="Proteomes" id="UP000887013">
    <property type="component" value="Unassembled WGS sequence"/>
</dbReference>
<dbReference type="OrthoDB" id="6437249at2759"/>
<protein>
    <submittedName>
        <fullName evidence="1">Uncharacterized protein</fullName>
    </submittedName>
</protein>
<organism evidence="1 2">
    <name type="scientific">Nephila pilipes</name>
    <name type="common">Giant wood spider</name>
    <name type="synonym">Nephila maculata</name>
    <dbReference type="NCBI Taxonomy" id="299642"/>
    <lineage>
        <taxon>Eukaryota</taxon>
        <taxon>Metazoa</taxon>
        <taxon>Ecdysozoa</taxon>
        <taxon>Arthropoda</taxon>
        <taxon>Chelicerata</taxon>
        <taxon>Arachnida</taxon>
        <taxon>Araneae</taxon>
        <taxon>Araneomorphae</taxon>
        <taxon>Entelegynae</taxon>
        <taxon>Araneoidea</taxon>
        <taxon>Nephilidae</taxon>
        <taxon>Nephila</taxon>
    </lineage>
</organism>
<name>A0A8X6IGI1_NEPPI</name>
<keyword evidence="2" id="KW-1185">Reference proteome</keyword>
<sequence length="469" mass="53302">MSGFNFCNPFLRKPRKSLSIPKNVAKPYHLTTESIARKTAIHPGSNSKKYVSKESKVFFDSDTLTDNTINCEDEENSSNTEECYGLSSEEKHTCLDPEESNDAEWESFESVENMRSFELTTDELSIDQLVVVPSMILDEIDSDDFCPYRNPVANSTAIERPKMYVKECDTFGDTECFDQMLPKASSTLIRNAKNTCAELLRVSDIPFSKTFDDGEEILKECFQMHPKASSTLIRNAKITCAELPRISDAPFSTAFDDEEIFKDLEDRLKCSSPIESIHLPKSEAFFKDISISEIETDSKNSQKDFILERNESNPNNINDLIPYDPQKSFCSETDKPHAHINENAQSILEITSKLRKISLSDDAENSHIEQIFEGKTQNTSSDTDTLQKSIAANDDSKNLEDTSRNYWITKRSRNIVNLSDTKNKRKYFENLKKLPLCCLTNTEPISYPIKLLTPVTRADLPKDDITLVK</sequence>
<accession>A0A8X6IGI1</accession>
<gene>
    <name evidence="1" type="ORF">NPIL_475711</name>
</gene>
<reference evidence="1" key="1">
    <citation type="submission" date="2020-08" db="EMBL/GenBank/DDBJ databases">
        <title>Multicomponent nature underlies the extraordinary mechanical properties of spider dragline silk.</title>
        <authorList>
            <person name="Kono N."/>
            <person name="Nakamura H."/>
            <person name="Mori M."/>
            <person name="Yoshida Y."/>
            <person name="Ohtoshi R."/>
            <person name="Malay A.D."/>
            <person name="Moran D.A.P."/>
            <person name="Tomita M."/>
            <person name="Numata K."/>
            <person name="Arakawa K."/>
        </authorList>
    </citation>
    <scope>NUCLEOTIDE SEQUENCE</scope>
</reference>
<dbReference type="EMBL" id="BMAW01044339">
    <property type="protein sequence ID" value="GFS44074.1"/>
    <property type="molecule type" value="Genomic_DNA"/>
</dbReference>
<dbReference type="AlphaFoldDB" id="A0A8X6IGI1"/>
<evidence type="ECO:0000313" key="1">
    <source>
        <dbReference type="EMBL" id="GFS44074.1"/>
    </source>
</evidence>
<evidence type="ECO:0000313" key="2">
    <source>
        <dbReference type="Proteomes" id="UP000887013"/>
    </source>
</evidence>
<comment type="caution">
    <text evidence="1">The sequence shown here is derived from an EMBL/GenBank/DDBJ whole genome shotgun (WGS) entry which is preliminary data.</text>
</comment>